<gene>
    <name evidence="3" type="ORF">LITE_LOCUS38971</name>
</gene>
<dbReference type="InterPro" id="IPR046848">
    <property type="entry name" value="E_motif"/>
</dbReference>
<sequence length="88" mass="9900">MPITPSAKIWGVLLHGASEAGDVELAKFVCDRLFVIEPENTGNYMIMANLYAQAGRWKEADEVRDRMNDIGLKKISGRSWIDDSRVTM</sequence>
<keyword evidence="4" id="KW-1185">Reference proteome</keyword>
<dbReference type="Gene3D" id="1.25.40.10">
    <property type="entry name" value="Tetratricopeptide repeat domain"/>
    <property type="match status" value="1"/>
</dbReference>
<dbReference type="GO" id="GO:0003723">
    <property type="term" value="F:RNA binding"/>
    <property type="evidence" value="ECO:0007669"/>
    <property type="project" value="InterPro"/>
</dbReference>
<accession>A0AAV0PN89</accession>
<dbReference type="PANTHER" id="PTHR47926">
    <property type="entry name" value="PENTATRICOPEPTIDE REPEAT-CONTAINING PROTEIN"/>
    <property type="match status" value="1"/>
</dbReference>
<evidence type="ECO:0000256" key="1">
    <source>
        <dbReference type="ARBA" id="ARBA00022737"/>
    </source>
</evidence>
<dbReference type="SUPFAM" id="SSF48452">
    <property type="entry name" value="TPR-like"/>
    <property type="match status" value="1"/>
</dbReference>
<name>A0AAV0PN89_9ROSI</name>
<protein>
    <recommendedName>
        <fullName evidence="5">Pentatricopeptide repeat-containing protein</fullName>
    </recommendedName>
</protein>
<dbReference type="AlphaFoldDB" id="A0AAV0PN89"/>
<keyword evidence="1" id="KW-0677">Repeat</keyword>
<dbReference type="PROSITE" id="PS51375">
    <property type="entry name" value="PPR"/>
    <property type="match status" value="1"/>
</dbReference>
<feature type="repeat" description="PPR" evidence="2">
    <location>
        <begin position="40"/>
        <end position="74"/>
    </location>
</feature>
<evidence type="ECO:0000256" key="2">
    <source>
        <dbReference type="PROSITE-ProRule" id="PRU00708"/>
    </source>
</evidence>
<dbReference type="Proteomes" id="UP001154282">
    <property type="component" value="Unassembled WGS sequence"/>
</dbReference>
<evidence type="ECO:0008006" key="5">
    <source>
        <dbReference type="Google" id="ProtNLM"/>
    </source>
</evidence>
<dbReference type="InterPro" id="IPR002885">
    <property type="entry name" value="PPR_rpt"/>
</dbReference>
<dbReference type="GO" id="GO:0009451">
    <property type="term" value="P:RNA modification"/>
    <property type="evidence" value="ECO:0007669"/>
    <property type="project" value="InterPro"/>
</dbReference>
<dbReference type="Pfam" id="PF20431">
    <property type="entry name" value="E_motif"/>
    <property type="match status" value="1"/>
</dbReference>
<dbReference type="EMBL" id="CAMGYJ010000009">
    <property type="protein sequence ID" value="CAI0471653.1"/>
    <property type="molecule type" value="Genomic_DNA"/>
</dbReference>
<evidence type="ECO:0000313" key="3">
    <source>
        <dbReference type="EMBL" id="CAI0471653.1"/>
    </source>
</evidence>
<dbReference type="InterPro" id="IPR046960">
    <property type="entry name" value="PPR_At4g14850-like_plant"/>
</dbReference>
<dbReference type="InterPro" id="IPR011990">
    <property type="entry name" value="TPR-like_helical_dom_sf"/>
</dbReference>
<proteinExistence type="predicted"/>
<reference evidence="3" key="1">
    <citation type="submission" date="2022-08" db="EMBL/GenBank/DDBJ databases">
        <authorList>
            <person name="Gutierrez-Valencia J."/>
        </authorList>
    </citation>
    <scope>NUCLEOTIDE SEQUENCE</scope>
</reference>
<comment type="caution">
    <text evidence="3">The sequence shown here is derived from an EMBL/GenBank/DDBJ whole genome shotgun (WGS) entry which is preliminary data.</text>
</comment>
<evidence type="ECO:0000313" key="4">
    <source>
        <dbReference type="Proteomes" id="UP001154282"/>
    </source>
</evidence>
<organism evidence="3 4">
    <name type="scientific">Linum tenue</name>
    <dbReference type="NCBI Taxonomy" id="586396"/>
    <lineage>
        <taxon>Eukaryota</taxon>
        <taxon>Viridiplantae</taxon>
        <taxon>Streptophyta</taxon>
        <taxon>Embryophyta</taxon>
        <taxon>Tracheophyta</taxon>
        <taxon>Spermatophyta</taxon>
        <taxon>Magnoliopsida</taxon>
        <taxon>eudicotyledons</taxon>
        <taxon>Gunneridae</taxon>
        <taxon>Pentapetalae</taxon>
        <taxon>rosids</taxon>
        <taxon>fabids</taxon>
        <taxon>Malpighiales</taxon>
        <taxon>Linaceae</taxon>
        <taxon>Linum</taxon>
    </lineage>
</organism>
<dbReference type="PANTHER" id="PTHR47926:SF472">
    <property type="entry name" value="REPEAT (PPR) SUPERFAMILY PROTEIN, PUTATIVE-RELATED"/>
    <property type="match status" value="1"/>
</dbReference>